<dbReference type="Proteomes" id="UP001336020">
    <property type="component" value="Unassembled WGS sequence"/>
</dbReference>
<keyword evidence="1" id="KW-0862">Zinc</keyword>
<protein>
    <submittedName>
        <fullName evidence="4">SWIM zinc finger family protein</fullName>
    </submittedName>
</protein>
<keyword evidence="1" id="KW-0863">Zinc-finger</keyword>
<dbReference type="InterPro" id="IPR007527">
    <property type="entry name" value="Znf_SWIM"/>
</dbReference>
<name>A0ABU7LEE7_9NOCA</name>
<dbReference type="EMBL" id="JAUTXY010000010">
    <property type="protein sequence ID" value="MEE2059914.1"/>
    <property type="molecule type" value="Genomic_DNA"/>
</dbReference>
<dbReference type="PROSITE" id="PS50966">
    <property type="entry name" value="ZF_SWIM"/>
    <property type="match status" value="1"/>
</dbReference>
<reference evidence="4 5" key="1">
    <citation type="submission" date="2023-07" db="EMBL/GenBank/DDBJ databases">
        <authorList>
            <person name="Girao M."/>
            <person name="Carvalho M.F."/>
        </authorList>
    </citation>
    <scope>NUCLEOTIDE SEQUENCE [LARGE SCALE GENOMIC DNA]</scope>
    <source>
        <strain evidence="4 5">YIM65754</strain>
    </source>
</reference>
<dbReference type="RefSeq" id="WP_330135114.1">
    <property type="nucleotide sequence ID" value="NZ_JAUTXY010000010.1"/>
</dbReference>
<accession>A0ABU7LEE7</accession>
<evidence type="ECO:0000259" key="3">
    <source>
        <dbReference type="PROSITE" id="PS50966"/>
    </source>
</evidence>
<evidence type="ECO:0000313" key="5">
    <source>
        <dbReference type="Proteomes" id="UP001336020"/>
    </source>
</evidence>
<keyword evidence="1" id="KW-0479">Metal-binding</keyword>
<feature type="region of interest" description="Disordered" evidence="2">
    <location>
        <begin position="108"/>
        <end position="132"/>
    </location>
</feature>
<sequence>MTTPWTLEQITAAAPDQASMSAARRLSSAWSDTGSSERSIWGLCRGSGPKPYATTVDLTGPAFRCSCPSRKFPCKHALSLLTRWAAGNIPAGTEPGFASEWLDSRADRAPAATGDTATEPGSAAKTPDPVTAQRRAERVAAGLDDLERWLTDRVRSGLGSTSHDYSTYDAVASRMIDAQAPGVASMLRALPGVAASGTDWPTKLLSEYSRIYLLIRAYREVTSLPESLARSVHTHLGFPTKADDVRREPGVRDHWQVLATRVTEDNRVYTRKVWLRGRTSGRWAILLDFTHGTQRFPDAAPTVGTAVDSDLHFYPAAAPLRAQLGAQHGPPAPISSLPGTDLDGALADYADALAADPWTRSWPMLLDAVTPARADDSWHLVDEHGRALPLGGDDNDRWRLLAVAGGRPLTVCGDWDGRSLIPAAMFTGTDLSTTAGGSSL</sequence>
<evidence type="ECO:0000313" key="4">
    <source>
        <dbReference type="EMBL" id="MEE2059914.1"/>
    </source>
</evidence>
<evidence type="ECO:0000256" key="1">
    <source>
        <dbReference type="PROSITE-ProRule" id="PRU00325"/>
    </source>
</evidence>
<gene>
    <name evidence="4" type="ORF">Q7514_20540</name>
</gene>
<evidence type="ECO:0000256" key="2">
    <source>
        <dbReference type="SAM" id="MobiDB-lite"/>
    </source>
</evidence>
<keyword evidence="5" id="KW-1185">Reference proteome</keyword>
<feature type="domain" description="SWIM-type" evidence="3">
    <location>
        <begin position="52"/>
        <end position="85"/>
    </location>
</feature>
<comment type="caution">
    <text evidence="4">The sequence shown here is derived from an EMBL/GenBank/DDBJ whole genome shotgun (WGS) entry which is preliminary data.</text>
</comment>
<proteinExistence type="predicted"/>
<dbReference type="Pfam" id="PF04434">
    <property type="entry name" value="SWIM"/>
    <property type="match status" value="1"/>
</dbReference>
<organism evidence="4 5">
    <name type="scientific">Rhodococcus artemisiae</name>
    <dbReference type="NCBI Taxonomy" id="714159"/>
    <lineage>
        <taxon>Bacteria</taxon>
        <taxon>Bacillati</taxon>
        <taxon>Actinomycetota</taxon>
        <taxon>Actinomycetes</taxon>
        <taxon>Mycobacteriales</taxon>
        <taxon>Nocardiaceae</taxon>
        <taxon>Rhodococcus</taxon>
    </lineage>
</organism>